<keyword evidence="1" id="KW-0456">Lyase</keyword>
<reference evidence="2" key="1">
    <citation type="submission" date="2016-10" db="EMBL/GenBank/DDBJ databases">
        <title>Sequence of Gallionella enrichment culture.</title>
        <authorList>
            <person name="Poehlein A."/>
            <person name="Muehling M."/>
            <person name="Daniel R."/>
        </authorList>
    </citation>
    <scope>NUCLEOTIDE SEQUENCE</scope>
</reference>
<protein>
    <submittedName>
        <fullName evidence="2">1,2-epoxyphenylacetyl-CoA isomerase</fullName>
        <ecNumber evidence="2">5.3.3.18</ecNumber>
    </submittedName>
</protein>
<keyword evidence="2" id="KW-0413">Isomerase</keyword>
<dbReference type="InterPro" id="IPR029045">
    <property type="entry name" value="ClpP/crotonase-like_dom_sf"/>
</dbReference>
<comment type="caution">
    <text evidence="2">The sequence shown here is derived from an EMBL/GenBank/DDBJ whole genome shotgun (WGS) entry which is preliminary data.</text>
</comment>
<dbReference type="GO" id="GO:0016853">
    <property type="term" value="F:isomerase activity"/>
    <property type="evidence" value="ECO:0007669"/>
    <property type="project" value="UniProtKB-KW"/>
</dbReference>
<dbReference type="InterPro" id="IPR001753">
    <property type="entry name" value="Enoyl-CoA_hydra/iso"/>
</dbReference>
<dbReference type="Pfam" id="PF00378">
    <property type="entry name" value="ECH_1"/>
    <property type="match status" value="1"/>
</dbReference>
<dbReference type="PANTHER" id="PTHR11941">
    <property type="entry name" value="ENOYL-COA HYDRATASE-RELATED"/>
    <property type="match status" value="1"/>
</dbReference>
<organism evidence="2">
    <name type="scientific">mine drainage metagenome</name>
    <dbReference type="NCBI Taxonomy" id="410659"/>
    <lineage>
        <taxon>unclassified sequences</taxon>
        <taxon>metagenomes</taxon>
        <taxon>ecological metagenomes</taxon>
    </lineage>
</organism>
<dbReference type="PANTHER" id="PTHR11941:SF54">
    <property type="entry name" value="ENOYL-COA HYDRATASE, MITOCHONDRIAL"/>
    <property type="match status" value="1"/>
</dbReference>
<dbReference type="GO" id="GO:0006635">
    <property type="term" value="P:fatty acid beta-oxidation"/>
    <property type="evidence" value="ECO:0007669"/>
    <property type="project" value="TreeGrafter"/>
</dbReference>
<dbReference type="AlphaFoldDB" id="A0A1J5QQE9"/>
<dbReference type="CDD" id="cd06558">
    <property type="entry name" value="crotonase-like"/>
    <property type="match status" value="1"/>
</dbReference>
<evidence type="ECO:0000256" key="1">
    <source>
        <dbReference type="ARBA" id="ARBA00023239"/>
    </source>
</evidence>
<accession>A0A1J5QQE9</accession>
<dbReference type="Gene3D" id="3.90.226.10">
    <property type="entry name" value="2-enoyl-CoA Hydratase, Chain A, domain 1"/>
    <property type="match status" value="1"/>
</dbReference>
<evidence type="ECO:0000313" key="2">
    <source>
        <dbReference type="EMBL" id="OIQ85814.1"/>
    </source>
</evidence>
<name>A0A1J5QQE9_9ZZZZ</name>
<dbReference type="EMBL" id="MLJW01000519">
    <property type="protein sequence ID" value="OIQ85814.1"/>
    <property type="molecule type" value="Genomic_DNA"/>
</dbReference>
<proteinExistence type="predicted"/>
<dbReference type="GO" id="GO:0016829">
    <property type="term" value="F:lyase activity"/>
    <property type="evidence" value="ECO:0007669"/>
    <property type="project" value="UniProtKB-KW"/>
</dbReference>
<gene>
    <name evidence="2" type="primary">paaG_4</name>
    <name evidence="2" type="ORF">GALL_323350</name>
</gene>
<dbReference type="EC" id="5.3.3.18" evidence="2"/>
<dbReference type="Gene3D" id="1.10.12.10">
    <property type="entry name" value="Lyase 2-enoyl-coa Hydratase, Chain A, domain 2"/>
    <property type="match status" value="1"/>
</dbReference>
<dbReference type="SUPFAM" id="SSF52096">
    <property type="entry name" value="ClpP/crotonase"/>
    <property type="match status" value="1"/>
</dbReference>
<dbReference type="InterPro" id="IPR014748">
    <property type="entry name" value="Enoyl-CoA_hydra_C"/>
</dbReference>
<sequence>MYPYEKKFDHVVSYATTGAVATITFDCPENLNRFSEQVIDEYGAALDRAHWDEEVRAVVLRGTGPVSFGPGDLDIIKTKLAKNLTAAREVMFEISALIKKMYTIPTPIIGLAEGGCLGGGCNLLLSSDIVIASEAAYFHELFVDYALTPDTGGLWALQRLVGPMRAKAICMLGEPVGARAAAELGMVYQVAPPESAYETAMALATSIAAKSPVGINHIKQISNRLPDYTMDTYFQIEGDYLALGALSADFQEANVAAAQKRAPEFTGH</sequence>